<protein>
    <submittedName>
        <fullName evidence="2">Uncharacterized protein</fullName>
    </submittedName>
</protein>
<reference evidence="2" key="1">
    <citation type="submission" date="2006-02" db="EMBL/GenBank/DDBJ databases">
        <authorList>
            <person name="Town C.D."/>
        </authorList>
    </citation>
    <scope>NUCLEOTIDE SEQUENCE</scope>
</reference>
<proteinExistence type="predicted"/>
<accession>A2Q616</accession>
<dbReference type="AlphaFoldDB" id="A2Q616"/>
<organism evidence="2">
    <name type="scientific">Medicago truncatula</name>
    <name type="common">Barrel medic</name>
    <name type="synonym">Medicago tribuloides</name>
    <dbReference type="NCBI Taxonomy" id="3880"/>
    <lineage>
        <taxon>Eukaryota</taxon>
        <taxon>Viridiplantae</taxon>
        <taxon>Streptophyta</taxon>
        <taxon>Embryophyta</taxon>
        <taxon>Tracheophyta</taxon>
        <taxon>Spermatophyta</taxon>
        <taxon>Magnoliopsida</taxon>
        <taxon>eudicotyledons</taxon>
        <taxon>Gunneridae</taxon>
        <taxon>Pentapetalae</taxon>
        <taxon>rosids</taxon>
        <taxon>fabids</taxon>
        <taxon>Fabales</taxon>
        <taxon>Fabaceae</taxon>
        <taxon>Papilionoideae</taxon>
        <taxon>50 kb inversion clade</taxon>
        <taxon>NPAAA clade</taxon>
        <taxon>Hologalegina</taxon>
        <taxon>IRL clade</taxon>
        <taxon>Trifolieae</taxon>
        <taxon>Medicago</taxon>
    </lineage>
</organism>
<sequence>MDVGGDASEEQIFNIQAHKISVTPSPPNGGSENEGMGTLHMSFKPIILIHVREKI</sequence>
<feature type="region of interest" description="Disordered" evidence="1">
    <location>
        <begin position="17"/>
        <end position="37"/>
    </location>
</feature>
<gene>
    <name evidence="2" type="ORF">MtrDRAFT_AC172742g22v1</name>
</gene>
<name>A2Q616_MEDTR</name>
<dbReference type="EMBL" id="AC172742">
    <property type="protein sequence ID" value="ABN09036.1"/>
    <property type="molecule type" value="Genomic_DNA"/>
</dbReference>
<evidence type="ECO:0000256" key="1">
    <source>
        <dbReference type="SAM" id="MobiDB-lite"/>
    </source>
</evidence>
<reference evidence="2" key="2">
    <citation type="submission" date="2007-03" db="EMBL/GenBank/DDBJ databases">
        <authorList>
            <consortium name="The International Medicago Genome Annotation Group"/>
        </authorList>
    </citation>
    <scope>NUCLEOTIDE SEQUENCE</scope>
</reference>
<evidence type="ECO:0000313" key="2">
    <source>
        <dbReference type="EMBL" id="ABN09036.1"/>
    </source>
</evidence>